<keyword evidence="2" id="KW-0472">Membrane</keyword>
<feature type="transmembrane region" description="Helical" evidence="2">
    <location>
        <begin position="199"/>
        <end position="221"/>
    </location>
</feature>
<feature type="transmembrane region" description="Helical" evidence="2">
    <location>
        <begin position="45"/>
        <end position="66"/>
    </location>
</feature>
<feature type="transmembrane region" description="Helical" evidence="2">
    <location>
        <begin position="136"/>
        <end position="158"/>
    </location>
</feature>
<reference evidence="3 4" key="1">
    <citation type="submission" date="2024-03" db="EMBL/GenBank/DDBJ databases">
        <title>Draft genome sequence of Pseudonocardia tropica JCM 19149.</title>
        <authorList>
            <person name="Butdee W."/>
            <person name="Duangmal K."/>
        </authorList>
    </citation>
    <scope>NUCLEOTIDE SEQUENCE [LARGE SCALE GENOMIC DNA]</scope>
    <source>
        <strain evidence="3 4">JCM 19149</strain>
    </source>
</reference>
<comment type="caution">
    <text evidence="3">The sequence shown here is derived from an EMBL/GenBank/DDBJ whole genome shotgun (WGS) entry which is preliminary data.</text>
</comment>
<evidence type="ECO:0000256" key="2">
    <source>
        <dbReference type="SAM" id="Phobius"/>
    </source>
</evidence>
<dbReference type="RefSeq" id="WP_345654838.1">
    <property type="nucleotide sequence ID" value="NZ_BAABLY010000103.1"/>
</dbReference>
<organism evidence="3 4">
    <name type="scientific">Pseudonocardia tropica</name>
    <dbReference type="NCBI Taxonomy" id="681289"/>
    <lineage>
        <taxon>Bacteria</taxon>
        <taxon>Bacillati</taxon>
        <taxon>Actinomycetota</taxon>
        <taxon>Actinomycetes</taxon>
        <taxon>Pseudonocardiales</taxon>
        <taxon>Pseudonocardiaceae</taxon>
        <taxon>Pseudonocardia</taxon>
    </lineage>
</organism>
<feature type="compositionally biased region" description="Low complexity" evidence="1">
    <location>
        <begin position="23"/>
        <end position="33"/>
    </location>
</feature>
<gene>
    <name evidence="3" type="ORF">WHI96_21940</name>
</gene>
<evidence type="ECO:0000313" key="3">
    <source>
        <dbReference type="EMBL" id="MEQ3541478.1"/>
    </source>
</evidence>
<keyword evidence="4" id="KW-1185">Reference proteome</keyword>
<protein>
    <submittedName>
        <fullName evidence="3">Uncharacterized protein</fullName>
    </submittedName>
</protein>
<keyword evidence="2" id="KW-0812">Transmembrane</keyword>
<proteinExistence type="predicted"/>
<feature type="compositionally biased region" description="Basic residues" evidence="1">
    <location>
        <begin position="1"/>
        <end position="12"/>
    </location>
</feature>
<evidence type="ECO:0000256" key="1">
    <source>
        <dbReference type="SAM" id="MobiDB-lite"/>
    </source>
</evidence>
<feature type="region of interest" description="Disordered" evidence="1">
    <location>
        <begin position="1"/>
        <end position="43"/>
    </location>
</feature>
<name>A0ABV1K1M3_9PSEU</name>
<feature type="transmembrane region" description="Helical" evidence="2">
    <location>
        <begin position="99"/>
        <end position="116"/>
    </location>
</feature>
<sequence>MTAPPRRRRVAGPHRTTPPAPTPVGTGPAATGPAPQPGPESLPRALQALGTVVAPATLLTALLLYFGRMHAFGFFDHLGVSYTAMDLTPADYLVRSADGMIPPLALTGTAVLLVLWGRQLVRPRLSERARLRSRRVLVPLLAAVGVGAGALAVADTAGAELFVQVPELRGLSLCAAVLALLAAARLARGTSPVPATAAVTEWGVSFVLLGVGLFWAVGAYASGVGAGRGVQFEQSLPWLADTTVYSERSLGLTGPGVTVTPCAGPDAGYRFRYDGLKLVVQSGSQFLLLPAGWTSTDGSAVLLPRGGGYRLEFTAAEAARSTGC</sequence>
<keyword evidence="2" id="KW-1133">Transmembrane helix</keyword>
<evidence type="ECO:0000313" key="4">
    <source>
        <dbReference type="Proteomes" id="UP001464923"/>
    </source>
</evidence>
<dbReference type="Proteomes" id="UP001464923">
    <property type="component" value="Unassembled WGS sequence"/>
</dbReference>
<feature type="transmembrane region" description="Helical" evidence="2">
    <location>
        <begin position="170"/>
        <end position="187"/>
    </location>
</feature>
<dbReference type="EMBL" id="JBEDNP010000015">
    <property type="protein sequence ID" value="MEQ3541478.1"/>
    <property type="molecule type" value="Genomic_DNA"/>
</dbReference>
<accession>A0ABV1K1M3</accession>